<proteinExistence type="predicted"/>
<accession>A0A0F9A3A2</accession>
<reference evidence="1" key="1">
    <citation type="journal article" date="2015" name="Nature">
        <title>Complex archaea that bridge the gap between prokaryotes and eukaryotes.</title>
        <authorList>
            <person name="Spang A."/>
            <person name="Saw J.H."/>
            <person name="Jorgensen S.L."/>
            <person name="Zaremba-Niedzwiedzka K."/>
            <person name="Martijn J."/>
            <person name="Lind A.E."/>
            <person name="van Eijk R."/>
            <person name="Schleper C."/>
            <person name="Guy L."/>
            <person name="Ettema T.J."/>
        </authorList>
    </citation>
    <scope>NUCLEOTIDE SEQUENCE</scope>
</reference>
<dbReference type="AlphaFoldDB" id="A0A0F9A3A2"/>
<gene>
    <name evidence="1" type="ORF">LCGC14_2897550</name>
</gene>
<protein>
    <submittedName>
        <fullName evidence="1">Uncharacterized protein</fullName>
    </submittedName>
</protein>
<sequence length="69" mass="8064">MRIEWHDTQDVDGVGQFVVHAESEIERGLLRRFVNKARTKGWKFWLHGSCYSCDLQSVTSFNFGCIKDK</sequence>
<dbReference type="EMBL" id="LAZR01056957">
    <property type="protein sequence ID" value="KKK73069.1"/>
    <property type="molecule type" value="Genomic_DNA"/>
</dbReference>
<comment type="caution">
    <text evidence="1">The sequence shown here is derived from an EMBL/GenBank/DDBJ whole genome shotgun (WGS) entry which is preliminary data.</text>
</comment>
<evidence type="ECO:0000313" key="1">
    <source>
        <dbReference type="EMBL" id="KKK73069.1"/>
    </source>
</evidence>
<organism evidence="1">
    <name type="scientific">marine sediment metagenome</name>
    <dbReference type="NCBI Taxonomy" id="412755"/>
    <lineage>
        <taxon>unclassified sequences</taxon>
        <taxon>metagenomes</taxon>
        <taxon>ecological metagenomes</taxon>
    </lineage>
</organism>
<name>A0A0F9A3A2_9ZZZZ</name>